<name>A0A672P0L7_SINGR</name>
<keyword evidence="5" id="KW-0677">Repeat</keyword>
<evidence type="ECO:0000313" key="12">
    <source>
        <dbReference type="Proteomes" id="UP000472262"/>
    </source>
</evidence>
<evidence type="ECO:0000256" key="8">
    <source>
        <dbReference type="ARBA" id="ARBA00023180"/>
    </source>
</evidence>
<evidence type="ECO:0000259" key="10">
    <source>
        <dbReference type="PROSITE" id="PS50026"/>
    </source>
</evidence>
<dbReference type="CDD" id="cd00054">
    <property type="entry name" value="EGF_CA"/>
    <property type="match status" value="2"/>
</dbReference>
<dbReference type="InterPro" id="IPR009030">
    <property type="entry name" value="Growth_fac_rcpt_cys_sf"/>
</dbReference>
<dbReference type="GO" id="GO:0005509">
    <property type="term" value="F:calcium ion binding"/>
    <property type="evidence" value="ECO:0007669"/>
    <property type="project" value="InterPro"/>
</dbReference>
<keyword evidence="2" id="KW-0964">Secreted</keyword>
<dbReference type="SMART" id="SM00179">
    <property type="entry name" value="EGF_CA"/>
    <property type="match status" value="4"/>
</dbReference>
<evidence type="ECO:0000256" key="4">
    <source>
        <dbReference type="ARBA" id="ARBA00022729"/>
    </source>
</evidence>
<accession>A0A672P0L7</accession>
<dbReference type="InterPro" id="IPR024731">
    <property type="entry name" value="NELL2-like_EGF"/>
</dbReference>
<dbReference type="Pfam" id="PF12662">
    <property type="entry name" value="cEGF"/>
    <property type="match status" value="1"/>
</dbReference>
<dbReference type="Gene3D" id="2.10.25.10">
    <property type="entry name" value="Laminin"/>
    <property type="match status" value="6"/>
</dbReference>
<keyword evidence="7" id="KW-1015">Disulfide bond</keyword>
<dbReference type="PROSITE" id="PS00010">
    <property type="entry name" value="ASX_HYDROXYL"/>
    <property type="match status" value="3"/>
</dbReference>
<reference evidence="11" key="1">
    <citation type="submission" date="2025-08" db="UniProtKB">
        <authorList>
            <consortium name="Ensembl"/>
        </authorList>
    </citation>
    <scope>IDENTIFICATION</scope>
</reference>
<dbReference type="Pfam" id="PF12947">
    <property type="entry name" value="EGF_3"/>
    <property type="match status" value="1"/>
</dbReference>
<dbReference type="Ensembl" id="ENSSGRT00000060686.1">
    <property type="protein sequence ID" value="ENSSGRP00000056847.1"/>
    <property type="gene ID" value="ENSSGRG00000029738.1"/>
</dbReference>
<keyword evidence="3 9" id="KW-0245">EGF-like domain</keyword>
<dbReference type="InterPro" id="IPR026823">
    <property type="entry name" value="cEGF"/>
</dbReference>
<dbReference type="GO" id="GO:0005615">
    <property type="term" value="C:extracellular space"/>
    <property type="evidence" value="ECO:0007669"/>
    <property type="project" value="TreeGrafter"/>
</dbReference>
<dbReference type="InterPro" id="IPR000742">
    <property type="entry name" value="EGF"/>
</dbReference>
<evidence type="ECO:0000256" key="5">
    <source>
        <dbReference type="ARBA" id="ARBA00022737"/>
    </source>
</evidence>
<evidence type="ECO:0000256" key="2">
    <source>
        <dbReference type="ARBA" id="ARBA00022525"/>
    </source>
</evidence>
<dbReference type="PROSITE" id="PS01186">
    <property type="entry name" value="EGF_2"/>
    <property type="match status" value="3"/>
</dbReference>
<dbReference type="PANTHER" id="PTHR24046:SF2">
    <property type="entry name" value="SIGNAL PEPTIDE, CUB AND EGF-LIKE DOMAIN-CONTAINING PROTEIN 3"/>
    <property type="match status" value="1"/>
</dbReference>
<dbReference type="PROSITE" id="PS01187">
    <property type="entry name" value="EGF_CA"/>
    <property type="match status" value="1"/>
</dbReference>
<dbReference type="InterPro" id="IPR001881">
    <property type="entry name" value="EGF-like_Ca-bd_dom"/>
</dbReference>
<dbReference type="FunFam" id="2.10.25.10:FF:000510">
    <property type="entry name" value="Signal peptide, CUB and EGF-like domain-containing protein 1"/>
    <property type="match status" value="2"/>
</dbReference>
<dbReference type="GO" id="GO:0009986">
    <property type="term" value="C:cell surface"/>
    <property type="evidence" value="ECO:0007669"/>
    <property type="project" value="TreeGrafter"/>
</dbReference>
<proteinExistence type="predicted"/>
<dbReference type="FunFam" id="2.10.25.10:FF:000035">
    <property type="entry name" value="Signal peptide, CUB domain and EGF-like domain-containing 2"/>
    <property type="match status" value="2"/>
</dbReference>
<evidence type="ECO:0000256" key="1">
    <source>
        <dbReference type="ARBA" id="ARBA00004613"/>
    </source>
</evidence>
<dbReference type="GO" id="GO:0007165">
    <property type="term" value="P:signal transduction"/>
    <property type="evidence" value="ECO:0007669"/>
    <property type="project" value="TreeGrafter"/>
</dbReference>
<dbReference type="SMART" id="SM00181">
    <property type="entry name" value="EGF"/>
    <property type="match status" value="6"/>
</dbReference>
<sequence length="348" mass="38667">MTTSLTFIRTECVFVVRLRQYAAAAAAVRLQEMPERSTQSLLISFLSADVDECAEALDSCSMDAICQNTLKSYKCICKSGYKGDGKHCEDIDECASEYNGGCVHECINIPGNYRCTCYDGFRLAHDGHNCLDIDECASEYNGGCVHECINIPGNYRCTCYDGFRLAHDGHNLRFNGTKDVPTCMDKNHGCAHICRETPKGSIACECRPGFQLTKNSRDCKLTCNYGNGGCQHICEEMDHGPRCSCHMKFALHSDGKTCNDGWKWLVISNLSFCCSGLVTCNYGNGGCQHICEEMDHGPRCSCHMKFALHSDGKTCVGEFSLHHTTPPGQLLWNQISEFHSTFRAYCEK</sequence>
<evidence type="ECO:0000256" key="3">
    <source>
        <dbReference type="ARBA" id="ARBA00022536"/>
    </source>
</evidence>
<dbReference type="InterPro" id="IPR052071">
    <property type="entry name" value="SCUB_EGF-like_domain"/>
</dbReference>
<keyword evidence="6" id="KW-0106">Calcium</keyword>
<keyword evidence="8" id="KW-0325">Glycoprotein</keyword>
<dbReference type="AlphaFoldDB" id="A0A672P0L7"/>
<evidence type="ECO:0000256" key="9">
    <source>
        <dbReference type="PROSITE-ProRule" id="PRU00076"/>
    </source>
</evidence>
<dbReference type="FunFam" id="2.10.25.10:FF:000032">
    <property type="entry name" value="signal peptide, CUB and EGF-like domain-containing protein 2 isoform X1"/>
    <property type="match status" value="1"/>
</dbReference>
<keyword evidence="4" id="KW-0732">Signal</keyword>
<dbReference type="SUPFAM" id="SSF57184">
    <property type="entry name" value="Growth factor receptor domain"/>
    <property type="match status" value="2"/>
</dbReference>
<evidence type="ECO:0000256" key="6">
    <source>
        <dbReference type="ARBA" id="ARBA00022837"/>
    </source>
</evidence>
<dbReference type="PROSITE" id="PS50026">
    <property type="entry name" value="EGF_3"/>
    <property type="match status" value="1"/>
</dbReference>
<comment type="caution">
    <text evidence="9">Lacks conserved residue(s) required for the propagation of feature annotation.</text>
</comment>
<dbReference type="FunFam" id="2.10.25.10:FF:000199">
    <property type="entry name" value="signal peptide, CUB and EGF-like domain-containing protein 2 isoform X2"/>
    <property type="match status" value="1"/>
</dbReference>
<evidence type="ECO:0000256" key="7">
    <source>
        <dbReference type="ARBA" id="ARBA00023157"/>
    </source>
</evidence>
<feature type="domain" description="EGF-like" evidence="10">
    <location>
        <begin position="49"/>
        <end position="89"/>
    </location>
</feature>
<dbReference type="PANTHER" id="PTHR24046">
    <property type="entry name" value="SIGNAL PEPTIDE, CUB AND EGF-LIKE DOMAIN-CONTAINING"/>
    <property type="match status" value="1"/>
</dbReference>
<reference evidence="11" key="2">
    <citation type="submission" date="2025-09" db="UniProtKB">
        <authorList>
            <consortium name="Ensembl"/>
        </authorList>
    </citation>
    <scope>IDENTIFICATION</scope>
</reference>
<evidence type="ECO:0000313" key="11">
    <source>
        <dbReference type="Ensembl" id="ENSSGRP00000056847.1"/>
    </source>
</evidence>
<dbReference type="InterPro" id="IPR018097">
    <property type="entry name" value="EGF_Ca-bd_CS"/>
</dbReference>
<protein>
    <submittedName>
        <fullName evidence="11">Signal peptide, CUB domain, EGF-like 3</fullName>
    </submittedName>
</protein>
<dbReference type="Pfam" id="PF14670">
    <property type="entry name" value="FXa_inhibition"/>
    <property type="match status" value="1"/>
</dbReference>
<organism evidence="11 12">
    <name type="scientific">Sinocyclocheilus grahami</name>
    <name type="common">Dianchi golden-line fish</name>
    <name type="synonym">Barbus grahami</name>
    <dbReference type="NCBI Taxonomy" id="75366"/>
    <lineage>
        <taxon>Eukaryota</taxon>
        <taxon>Metazoa</taxon>
        <taxon>Chordata</taxon>
        <taxon>Craniata</taxon>
        <taxon>Vertebrata</taxon>
        <taxon>Euteleostomi</taxon>
        <taxon>Actinopterygii</taxon>
        <taxon>Neopterygii</taxon>
        <taxon>Teleostei</taxon>
        <taxon>Ostariophysi</taxon>
        <taxon>Cypriniformes</taxon>
        <taxon>Cyprinidae</taxon>
        <taxon>Cyprininae</taxon>
        <taxon>Sinocyclocheilus</taxon>
    </lineage>
</organism>
<keyword evidence="12" id="KW-1185">Reference proteome</keyword>
<dbReference type="InterPro" id="IPR000152">
    <property type="entry name" value="EGF-type_Asp/Asn_hydroxyl_site"/>
</dbReference>
<dbReference type="Proteomes" id="UP000472262">
    <property type="component" value="Unassembled WGS sequence"/>
</dbReference>
<comment type="subcellular location">
    <subcellularLocation>
        <location evidence="1">Secreted</location>
    </subcellularLocation>
</comment>